<feature type="transmembrane region" description="Helical" evidence="10">
    <location>
        <begin position="390"/>
        <end position="414"/>
    </location>
</feature>
<dbReference type="PANTHER" id="PTHR11629">
    <property type="entry name" value="VACUOLAR PROTON ATPASES"/>
    <property type="match status" value="1"/>
</dbReference>
<dbReference type="PANTHER" id="PTHR11629:SF63">
    <property type="entry name" value="V-TYPE PROTON ATPASE SUBUNIT A"/>
    <property type="match status" value="1"/>
</dbReference>
<dbReference type="GO" id="GO:0007035">
    <property type="term" value="P:vacuolar acidification"/>
    <property type="evidence" value="ECO:0007669"/>
    <property type="project" value="TreeGrafter"/>
</dbReference>
<name>A0A833EBI4_9EURY</name>
<feature type="coiled-coil region" evidence="11">
    <location>
        <begin position="252"/>
        <end position="279"/>
    </location>
</feature>
<evidence type="ECO:0000256" key="7">
    <source>
        <dbReference type="ARBA" id="ARBA00023136"/>
    </source>
</evidence>
<feature type="transmembrane region" description="Helical" evidence="10">
    <location>
        <begin position="426"/>
        <end position="449"/>
    </location>
</feature>
<sequence length="690" mass="77416">MVLVRPARMKKLRAVVLDEKMDKVVRELHEEGLIELCDLASKLEDSEWAGLLSPSSPAPYIRDVSALLIKTNRFLDLFDSVKGEEKGGLKELLNPTLPPKEKVNFSSADEVISYGRSLLEEVEGEVKELADRLNHLENKINNLQQLKRYLEYLKDFQVDLEHLKSGPYTYVAVGLIPEDKIAQLKEKLSSITDNLSEVVEGKPVVTTENERKVPVVVVTLKEYRDKVGGELRRSGFERIEISNLKGTPGENLERIEREIRECEKERENILSKLRELAKKWYRKLLVLHELLEIEKERAESYTYYGRTERTYMLEGWVPEKYVDRVKNTIERASEGCGVVEVKEPDEPEEKIPVMLDNPKPVKPFEMLTEMFAPPKYNEIDPTLLIVPGFLIFYGIMLTDAVYGLLLTLIGLFVWKKLGKVSEGARNIGYILTLAGIATVIAGIVTGGYLGDFLKEFLGFDIYKTPFALVNPLGESFYINEVRPLLKLGSISVDNGPIAILLFSILVGILHLFIGLVVGFKENLEKKGFKEAFLNQGIWLLLIIGLALGLVTNIPYIILATVVLVVLLCIVRGYMKGGILDAMLGVMDITGFLGNVLSYARLLALCLATGGLAMAVNIMAKLIGDSVPVIGILLALIVLLIGHTFNFVMNGLGAFIHSLRLHYVEFFGQFYEGGGKKFQPFKARREYTTVN</sequence>
<dbReference type="InterPro" id="IPR002490">
    <property type="entry name" value="V-ATPase_116kDa_su"/>
</dbReference>
<dbReference type="Proteomes" id="UP000623215">
    <property type="component" value="Unassembled WGS sequence"/>
</dbReference>
<dbReference type="GO" id="GO:0016471">
    <property type="term" value="C:vacuolar proton-transporting V-type ATPase complex"/>
    <property type="evidence" value="ECO:0007669"/>
    <property type="project" value="TreeGrafter"/>
</dbReference>
<accession>A0A833EBI4</accession>
<organism evidence="12 13">
    <name type="scientific">Methanothermococcus okinawensis</name>
    <dbReference type="NCBI Taxonomy" id="155863"/>
    <lineage>
        <taxon>Archaea</taxon>
        <taxon>Methanobacteriati</taxon>
        <taxon>Methanobacteriota</taxon>
        <taxon>Methanomada group</taxon>
        <taxon>Methanococci</taxon>
        <taxon>Methanococcales</taxon>
        <taxon>Methanococcaceae</taxon>
        <taxon>Methanothermococcus</taxon>
    </lineage>
</organism>
<reference evidence="12" key="1">
    <citation type="journal article" date="2020" name="ISME J.">
        <title>Gammaproteobacteria mediating utilization of methyl-, sulfur- and petroleum organic compounds in deep ocean hydrothermal plumes.</title>
        <authorList>
            <person name="Zhou Z."/>
            <person name="Liu Y."/>
            <person name="Pan J."/>
            <person name="Cron B.R."/>
            <person name="Toner B.M."/>
            <person name="Anantharaman K."/>
            <person name="Breier J.A."/>
            <person name="Dick G.J."/>
            <person name="Li M."/>
        </authorList>
    </citation>
    <scope>NUCLEOTIDE SEQUENCE</scope>
    <source>
        <strain evidence="12">SZUA-1534</strain>
    </source>
</reference>
<keyword evidence="4 10" id="KW-0812">Transmembrane</keyword>
<keyword evidence="7 10" id="KW-0472">Membrane</keyword>
<feature type="transmembrane region" description="Helical" evidence="10">
    <location>
        <begin position="625"/>
        <end position="647"/>
    </location>
</feature>
<evidence type="ECO:0000256" key="10">
    <source>
        <dbReference type="RuleBase" id="RU361189"/>
    </source>
</evidence>
<keyword evidence="3 10" id="KW-0813">Transport</keyword>
<feature type="transmembrane region" description="Helical" evidence="10">
    <location>
        <begin position="497"/>
        <end position="519"/>
    </location>
</feature>
<evidence type="ECO:0000256" key="3">
    <source>
        <dbReference type="ARBA" id="ARBA00022448"/>
    </source>
</evidence>
<comment type="subcellular location">
    <subcellularLocation>
        <location evidence="1">Membrane</location>
        <topology evidence="1">Multi-pass membrane protein</topology>
    </subcellularLocation>
</comment>
<evidence type="ECO:0000256" key="2">
    <source>
        <dbReference type="ARBA" id="ARBA00009904"/>
    </source>
</evidence>
<dbReference type="Pfam" id="PF01496">
    <property type="entry name" value="V_ATPase_I"/>
    <property type="match status" value="2"/>
</dbReference>
<evidence type="ECO:0000256" key="4">
    <source>
        <dbReference type="ARBA" id="ARBA00022692"/>
    </source>
</evidence>
<dbReference type="GO" id="GO:0046961">
    <property type="term" value="F:proton-transporting ATPase activity, rotational mechanism"/>
    <property type="evidence" value="ECO:0007669"/>
    <property type="project" value="InterPro"/>
</dbReference>
<evidence type="ECO:0000256" key="11">
    <source>
        <dbReference type="SAM" id="Coils"/>
    </source>
</evidence>
<evidence type="ECO:0000313" key="12">
    <source>
        <dbReference type="EMBL" id="HIQ32945.1"/>
    </source>
</evidence>
<comment type="similarity">
    <text evidence="2 10">Belongs to the V-ATPase 116 kDa subunit family.</text>
</comment>
<evidence type="ECO:0000256" key="6">
    <source>
        <dbReference type="ARBA" id="ARBA00023065"/>
    </source>
</evidence>
<evidence type="ECO:0000313" key="13">
    <source>
        <dbReference type="Proteomes" id="UP000623215"/>
    </source>
</evidence>
<feature type="transmembrane region" description="Helical" evidence="10">
    <location>
        <begin position="555"/>
        <end position="574"/>
    </location>
</feature>
<proteinExistence type="inferred from homology"/>
<dbReference type="Gene3D" id="3.30.70.2170">
    <property type="match status" value="1"/>
</dbReference>
<keyword evidence="11" id="KW-0175">Coiled coil</keyword>
<dbReference type="Gene3D" id="3.30.70.2750">
    <property type="match status" value="1"/>
</dbReference>
<evidence type="ECO:0000256" key="5">
    <source>
        <dbReference type="ARBA" id="ARBA00022989"/>
    </source>
</evidence>
<evidence type="ECO:0000256" key="1">
    <source>
        <dbReference type="ARBA" id="ARBA00004141"/>
    </source>
</evidence>
<protein>
    <recommendedName>
        <fullName evidence="9 10">A-type ATP synthase subunit I</fullName>
    </recommendedName>
</protein>
<comment type="function">
    <text evidence="8">Component of the A-type ATP synthase that produces ATP from ADP in the presence of a proton gradient across the membrane.</text>
</comment>
<gene>
    <name evidence="12" type="ORF">EYH55_05660</name>
</gene>
<dbReference type="NCBIfam" id="NF004428">
    <property type="entry name" value="PRK05771.2-1"/>
    <property type="match status" value="1"/>
</dbReference>
<evidence type="ECO:0000256" key="9">
    <source>
        <dbReference type="ARBA" id="ARBA00068671"/>
    </source>
</evidence>
<dbReference type="AlphaFoldDB" id="A0A833EBI4"/>
<feature type="coiled-coil region" evidence="11">
    <location>
        <begin position="119"/>
        <end position="153"/>
    </location>
</feature>
<feature type="transmembrane region" description="Helical" evidence="10">
    <location>
        <begin position="531"/>
        <end position="549"/>
    </location>
</feature>
<dbReference type="EMBL" id="DQVW01000110">
    <property type="protein sequence ID" value="HIQ32945.1"/>
    <property type="molecule type" value="Genomic_DNA"/>
</dbReference>
<comment type="caution">
    <text evidence="12">The sequence shown here is derived from an EMBL/GenBank/DDBJ whole genome shotgun (WGS) entry which is preliminary data.</text>
</comment>
<dbReference type="GO" id="GO:0051117">
    <property type="term" value="F:ATPase binding"/>
    <property type="evidence" value="ECO:0007669"/>
    <property type="project" value="TreeGrafter"/>
</dbReference>
<keyword evidence="6 10" id="KW-0406">Ion transport</keyword>
<keyword evidence="5 10" id="KW-1133">Transmembrane helix</keyword>
<dbReference type="Gene3D" id="1.20.1460.20">
    <property type="match status" value="1"/>
</dbReference>
<feature type="transmembrane region" description="Helical" evidence="10">
    <location>
        <begin position="595"/>
        <end position="619"/>
    </location>
</feature>
<evidence type="ECO:0000256" key="8">
    <source>
        <dbReference type="ARBA" id="ARBA00059506"/>
    </source>
</evidence>
<dbReference type="GO" id="GO:0033179">
    <property type="term" value="C:proton-transporting V-type ATPase, V0 domain"/>
    <property type="evidence" value="ECO:0007669"/>
    <property type="project" value="InterPro"/>
</dbReference>